<evidence type="ECO:0000313" key="2">
    <source>
        <dbReference type="EMBL" id="GLG05158.1"/>
    </source>
</evidence>
<dbReference type="InterPro" id="IPR046313">
    <property type="entry name" value="DUF6465"/>
</dbReference>
<evidence type="ECO:0000256" key="1">
    <source>
        <dbReference type="SAM" id="Coils"/>
    </source>
</evidence>
<dbReference type="Pfam" id="PF20069">
    <property type="entry name" value="DUF6465"/>
    <property type="match status" value="1"/>
</dbReference>
<feature type="coiled-coil region" evidence="1">
    <location>
        <begin position="40"/>
        <end position="79"/>
    </location>
</feature>
<reference evidence="2 3" key="1">
    <citation type="journal article" date="2023" name="Int. J. Syst. Evol. Microbiol.">
        <title>Sellimonas catena sp. nov., isolated from human faeces.</title>
        <authorList>
            <person name="Hisatomi A."/>
            <person name="Ohkuma M."/>
            <person name="Sakamoto M."/>
        </authorList>
    </citation>
    <scope>NUCLEOTIDE SEQUENCE [LARGE SCALE GENOMIC DNA]</scope>
    <source>
        <strain evidence="2 3">12EGH17</strain>
    </source>
</reference>
<dbReference type="RefSeq" id="WP_087167463.1">
    <property type="nucleotide sequence ID" value="NZ_BSBO01000024.1"/>
</dbReference>
<comment type="caution">
    <text evidence="2">The sequence shown here is derived from an EMBL/GenBank/DDBJ whole genome shotgun (WGS) entry which is preliminary data.</text>
</comment>
<organism evidence="2 3">
    <name type="scientific">Sellimonas catena</name>
    <dbReference type="NCBI Taxonomy" id="2994035"/>
    <lineage>
        <taxon>Bacteria</taxon>
        <taxon>Bacillati</taxon>
        <taxon>Bacillota</taxon>
        <taxon>Clostridia</taxon>
        <taxon>Lachnospirales</taxon>
        <taxon>Lachnospiraceae</taxon>
        <taxon>Sellimonas</taxon>
    </lineage>
</organism>
<gene>
    <name evidence="2" type="ORF">Selli1_23320</name>
</gene>
<dbReference type="Proteomes" id="UP001145145">
    <property type="component" value="Unassembled WGS sequence"/>
</dbReference>
<name>A0A9W6C8N0_9FIRM</name>
<keyword evidence="3" id="KW-1185">Reference proteome</keyword>
<evidence type="ECO:0000313" key="3">
    <source>
        <dbReference type="Proteomes" id="UP001145145"/>
    </source>
</evidence>
<proteinExistence type="predicted"/>
<sequence length="147" mass="15986">MARKRTLAKVTAKTEAAAAETAKAAAEKTEAVKEAAVEKTEAVKEAVAEKTEEVKEAVKEAAEKTVKTAKKTAAKKTAKKEIKVRTFVQYFGKEVEEKDMIAAVKKDWTKANGKKVGDIKDITLYVKPEEAAVYYVVNGTDSGKVAY</sequence>
<protein>
    <submittedName>
        <fullName evidence="2">Uncharacterized protein</fullName>
    </submittedName>
</protein>
<keyword evidence="1" id="KW-0175">Coiled coil</keyword>
<accession>A0A9W6C8N0</accession>
<dbReference type="AlphaFoldDB" id="A0A9W6C8N0"/>
<dbReference type="EMBL" id="BSBO01000024">
    <property type="protein sequence ID" value="GLG05158.1"/>
    <property type="molecule type" value="Genomic_DNA"/>
</dbReference>